<dbReference type="OrthoDB" id="3544501at2"/>
<evidence type="ECO:0000256" key="2">
    <source>
        <dbReference type="SAM" id="Phobius"/>
    </source>
</evidence>
<organism evidence="3 4">
    <name type="scientific">Actinomadura meyerae</name>
    <dbReference type="NCBI Taxonomy" id="240840"/>
    <lineage>
        <taxon>Bacteria</taxon>
        <taxon>Bacillati</taxon>
        <taxon>Actinomycetota</taxon>
        <taxon>Actinomycetes</taxon>
        <taxon>Streptosporangiales</taxon>
        <taxon>Thermomonosporaceae</taxon>
        <taxon>Actinomadura</taxon>
    </lineage>
</organism>
<keyword evidence="4" id="KW-1185">Reference proteome</keyword>
<feature type="transmembrane region" description="Helical" evidence="2">
    <location>
        <begin position="76"/>
        <end position="94"/>
    </location>
</feature>
<name>A0A239NQ75_9ACTN</name>
<feature type="transmembrane region" description="Helical" evidence="2">
    <location>
        <begin position="52"/>
        <end position="69"/>
    </location>
</feature>
<sequence length="250" mass="25557">MTNGARHGLGVLIGLIVTPAVAASLVYGANKLRMVLTFGYARFQSYHGKEMWIGAGMLLVAGLLLGLVSGSRLSPLASLIPGACYTIVGVIWFASPSWAVQHPGRDVLSRDMALGYTTLASLGVFFLLGVMLLVASLAPSRWKARTAAGAAPSFAGPPPAPMGPPPMPGAASPMPGAPAPLGAPAQSPSWNPPQPQFGQPPAPPASSGPPPLPSASPAPPPAQEKREPSADDDGDDGNPGEWTRMYGGNK</sequence>
<reference evidence="3 4" key="1">
    <citation type="submission" date="2017-06" db="EMBL/GenBank/DDBJ databases">
        <authorList>
            <person name="Kim H.J."/>
            <person name="Triplett B.A."/>
        </authorList>
    </citation>
    <scope>NUCLEOTIDE SEQUENCE [LARGE SCALE GENOMIC DNA]</scope>
    <source>
        <strain evidence="3 4">DSM 44715</strain>
    </source>
</reference>
<feature type="compositionally biased region" description="Pro residues" evidence="1">
    <location>
        <begin position="155"/>
        <end position="168"/>
    </location>
</feature>
<gene>
    <name evidence="3" type="ORF">SAMN05443665_104640</name>
</gene>
<feature type="region of interest" description="Disordered" evidence="1">
    <location>
        <begin position="150"/>
        <end position="250"/>
    </location>
</feature>
<dbReference type="AlphaFoldDB" id="A0A239NQ75"/>
<feature type="transmembrane region" description="Helical" evidence="2">
    <location>
        <begin position="114"/>
        <end position="135"/>
    </location>
</feature>
<dbReference type="RefSeq" id="WP_089330153.1">
    <property type="nucleotide sequence ID" value="NZ_FZOR01000046.1"/>
</dbReference>
<dbReference type="EMBL" id="FZOR01000046">
    <property type="protein sequence ID" value="SNT57061.1"/>
    <property type="molecule type" value="Genomic_DNA"/>
</dbReference>
<proteinExistence type="predicted"/>
<evidence type="ECO:0000313" key="4">
    <source>
        <dbReference type="Proteomes" id="UP000198318"/>
    </source>
</evidence>
<evidence type="ECO:0000313" key="3">
    <source>
        <dbReference type="EMBL" id="SNT57061.1"/>
    </source>
</evidence>
<keyword evidence="2" id="KW-1133">Transmembrane helix</keyword>
<feature type="compositionally biased region" description="Pro residues" evidence="1">
    <location>
        <begin position="190"/>
        <end position="222"/>
    </location>
</feature>
<protein>
    <submittedName>
        <fullName evidence="3">Uncharacterized protein</fullName>
    </submittedName>
</protein>
<dbReference type="Proteomes" id="UP000198318">
    <property type="component" value="Unassembled WGS sequence"/>
</dbReference>
<accession>A0A239NQ75</accession>
<feature type="compositionally biased region" description="Low complexity" evidence="1">
    <location>
        <begin position="169"/>
        <end position="188"/>
    </location>
</feature>
<evidence type="ECO:0000256" key="1">
    <source>
        <dbReference type="SAM" id="MobiDB-lite"/>
    </source>
</evidence>
<keyword evidence="2" id="KW-0812">Transmembrane</keyword>
<keyword evidence="2" id="KW-0472">Membrane</keyword>